<reference evidence="2 3" key="1">
    <citation type="submission" date="2020-08" db="EMBL/GenBank/DDBJ databases">
        <title>Genomic Encyclopedia of Type Strains, Phase IV (KMG-IV): sequencing the most valuable type-strain genomes for metagenomic binning, comparative biology and taxonomic classification.</title>
        <authorList>
            <person name="Goeker M."/>
        </authorList>
    </citation>
    <scope>NUCLEOTIDE SEQUENCE [LARGE SCALE GENOMIC DNA]</scope>
    <source>
        <strain evidence="2 3">DSM 102189</strain>
    </source>
</reference>
<name>A0A841L2R9_9SPHN</name>
<gene>
    <name evidence="2" type="ORF">FHS79_000753</name>
</gene>
<comment type="caution">
    <text evidence="2">The sequence shown here is derived from an EMBL/GenBank/DDBJ whole genome shotgun (WGS) entry which is preliminary data.</text>
</comment>
<dbReference type="Proteomes" id="UP000538147">
    <property type="component" value="Unassembled WGS sequence"/>
</dbReference>
<organism evidence="2 3">
    <name type="scientific">Polymorphobacter multimanifer</name>
    <dbReference type="NCBI Taxonomy" id="1070431"/>
    <lineage>
        <taxon>Bacteria</taxon>
        <taxon>Pseudomonadati</taxon>
        <taxon>Pseudomonadota</taxon>
        <taxon>Alphaproteobacteria</taxon>
        <taxon>Sphingomonadales</taxon>
        <taxon>Sphingosinicellaceae</taxon>
        <taxon>Polymorphobacter</taxon>
    </lineage>
</organism>
<evidence type="ECO:0000256" key="1">
    <source>
        <dbReference type="SAM" id="MobiDB-lite"/>
    </source>
</evidence>
<feature type="compositionally biased region" description="Low complexity" evidence="1">
    <location>
        <begin position="100"/>
        <end position="109"/>
    </location>
</feature>
<feature type="region of interest" description="Disordered" evidence="1">
    <location>
        <begin position="81"/>
        <end position="109"/>
    </location>
</feature>
<dbReference type="EMBL" id="JACIIV010000004">
    <property type="protein sequence ID" value="MBB6226596.1"/>
    <property type="molecule type" value="Genomic_DNA"/>
</dbReference>
<evidence type="ECO:0000313" key="3">
    <source>
        <dbReference type="Proteomes" id="UP000538147"/>
    </source>
</evidence>
<feature type="compositionally biased region" description="Low complexity" evidence="1">
    <location>
        <begin position="81"/>
        <end position="92"/>
    </location>
</feature>
<proteinExistence type="predicted"/>
<protein>
    <submittedName>
        <fullName evidence="2">Uncharacterized protein</fullName>
    </submittedName>
</protein>
<keyword evidence="3" id="KW-1185">Reference proteome</keyword>
<sequence>MRRAMLTVAVLALLGGCQTGSDPDLGHSVRSAVVAHAVDMTPRHAGVPIEGGEAVIGVAAQRRYLQGRVIRPVLIIGQGNGAQPAAAANPGRTSGGSSGGSSVPAPSGQ</sequence>
<dbReference type="AlphaFoldDB" id="A0A841L2R9"/>
<accession>A0A841L2R9</accession>
<evidence type="ECO:0000313" key="2">
    <source>
        <dbReference type="EMBL" id="MBB6226596.1"/>
    </source>
</evidence>
<dbReference type="PROSITE" id="PS51257">
    <property type="entry name" value="PROKAR_LIPOPROTEIN"/>
    <property type="match status" value="1"/>
</dbReference>
<dbReference type="RefSeq" id="WP_184195573.1">
    <property type="nucleotide sequence ID" value="NZ_BMOX01000086.1"/>
</dbReference>